<name>A0A840WLA1_9ACTN</name>
<reference evidence="1 2" key="1">
    <citation type="submission" date="2020-08" db="EMBL/GenBank/DDBJ databases">
        <title>Sequencing the genomes of 1000 actinobacteria strains.</title>
        <authorList>
            <person name="Klenk H.-P."/>
        </authorList>
    </citation>
    <scope>NUCLEOTIDE SEQUENCE [LARGE SCALE GENOMIC DNA]</scope>
    <source>
        <strain evidence="1 2">DSM 44598</strain>
    </source>
</reference>
<organism evidence="1 2">
    <name type="scientific">Nocardiopsis metallicus</name>
    <dbReference type="NCBI Taxonomy" id="179819"/>
    <lineage>
        <taxon>Bacteria</taxon>
        <taxon>Bacillati</taxon>
        <taxon>Actinomycetota</taxon>
        <taxon>Actinomycetes</taxon>
        <taxon>Streptosporangiales</taxon>
        <taxon>Nocardiopsidaceae</taxon>
        <taxon>Nocardiopsis</taxon>
    </lineage>
</organism>
<evidence type="ECO:0000313" key="2">
    <source>
        <dbReference type="Proteomes" id="UP000579647"/>
    </source>
</evidence>
<gene>
    <name evidence="1" type="ORF">HNR07_003574</name>
</gene>
<accession>A0A840WLA1</accession>
<keyword evidence="2" id="KW-1185">Reference proteome</keyword>
<dbReference type="EMBL" id="JACHDO010000001">
    <property type="protein sequence ID" value="MBB5492437.1"/>
    <property type="molecule type" value="Genomic_DNA"/>
</dbReference>
<comment type="caution">
    <text evidence="1">The sequence shown here is derived from an EMBL/GenBank/DDBJ whole genome shotgun (WGS) entry which is preliminary data.</text>
</comment>
<sequence length="87" mass="9243">MPVLASLHYFDLAPDELHKADISGGTHDVLLPDASADPVLLGARGRPGVTFVEYLRAAVAHGGFPGWEPNGLPLPEPLRALAFTPDF</sequence>
<protein>
    <submittedName>
        <fullName evidence="1">Uncharacterized protein</fullName>
    </submittedName>
</protein>
<evidence type="ECO:0000313" key="1">
    <source>
        <dbReference type="EMBL" id="MBB5492437.1"/>
    </source>
</evidence>
<proteinExistence type="predicted"/>
<dbReference type="RefSeq" id="WP_184365890.1">
    <property type="nucleotide sequence ID" value="NZ_JACHDO010000001.1"/>
</dbReference>
<dbReference type="AlphaFoldDB" id="A0A840WLA1"/>
<dbReference type="Proteomes" id="UP000579647">
    <property type="component" value="Unassembled WGS sequence"/>
</dbReference>